<evidence type="ECO:0000256" key="7">
    <source>
        <dbReference type="HAMAP-Rule" id="MF_00379"/>
    </source>
</evidence>
<comment type="function">
    <text evidence="7">Exhibits a very high intrinsic GTPase hydrolysis rate. Involved in the addition of a carboxymethylaminomethyl (cmnm) group at the wobble position (U34) of certain tRNAs, forming tRNA-cmnm(5)s(2)U34.</text>
</comment>
<feature type="binding site" evidence="7">
    <location>
        <position position="76"/>
    </location>
    <ligand>
        <name>(6S)-5-formyl-5,6,7,8-tetrahydrofolate</name>
        <dbReference type="ChEBI" id="CHEBI:57457"/>
    </ligand>
</feature>
<dbReference type="RefSeq" id="WP_137193558.1">
    <property type="nucleotide sequence ID" value="NZ_CP039964.1"/>
</dbReference>
<feature type="binding site" evidence="7">
    <location>
        <position position="116"/>
    </location>
    <ligand>
        <name>(6S)-5-formyl-5,6,7,8-tetrahydrofolate</name>
        <dbReference type="ChEBI" id="CHEBI:57457"/>
    </ligand>
</feature>
<dbReference type="PROSITE" id="PS51709">
    <property type="entry name" value="G_TRME"/>
    <property type="match status" value="1"/>
</dbReference>
<dbReference type="OrthoDB" id="9805918at2"/>
<dbReference type="SUPFAM" id="SSF52540">
    <property type="entry name" value="P-loop containing nucleoside triphosphate hydrolases"/>
    <property type="match status" value="1"/>
</dbReference>
<dbReference type="GO" id="GO:0002098">
    <property type="term" value="P:tRNA wobble uridine modification"/>
    <property type="evidence" value="ECO:0007669"/>
    <property type="project" value="TreeGrafter"/>
</dbReference>
<dbReference type="InterPro" id="IPR027266">
    <property type="entry name" value="TrmE/GcvT-like"/>
</dbReference>
<dbReference type="InterPro" id="IPR031168">
    <property type="entry name" value="G_TrmE"/>
</dbReference>
<dbReference type="Proteomes" id="UP000298631">
    <property type="component" value="Chromosome"/>
</dbReference>
<keyword evidence="3 7" id="KW-0547">Nucleotide-binding</keyword>
<evidence type="ECO:0000256" key="3">
    <source>
        <dbReference type="ARBA" id="ARBA00022741"/>
    </source>
</evidence>
<keyword evidence="7" id="KW-0479">Metal-binding</keyword>
<dbReference type="Pfam" id="PF12631">
    <property type="entry name" value="MnmE_helical"/>
    <property type="match status" value="1"/>
</dbReference>
<dbReference type="SUPFAM" id="SSF116878">
    <property type="entry name" value="TrmE connector domain"/>
    <property type="match status" value="1"/>
</dbReference>
<dbReference type="CDD" id="cd04164">
    <property type="entry name" value="trmE"/>
    <property type="match status" value="1"/>
</dbReference>
<evidence type="ECO:0000256" key="2">
    <source>
        <dbReference type="ARBA" id="ARBA00022694"/>
    </source>
</evidence>
<feature type="binding site" evidence="7">
    <location>
        <begin position="266"/>
        <end position="269"/>
    </location>
    <ligand>
        <name>GTP</name>
        <dbReference type="ChEBI" id="CHEBI:37565"/>
    </ligand>
</feature>
<dbReference type="Gene3D" id="3.30.1360.120">
    <property type="entry name" value="Probable tRNA modification gtpase trme, domain 1"/>
    <property type="match status" value="1"/>
</dbReference>
<protein>
    <recommendedName>
        <fullName evidence="7">tRNA modification GTPase MnmE</fullName>
        <ecNumber evidence="7">3.6.-.-</ecNumber>
    </recommendedName>
</protein>
<dbReference type="InterPro" id="IPR025867">
    <property type="entry name" value="MnmE_helical"/>
</dbReference>
<evidence type="ECO:0000256" key="1">
    <source>
        <dbReference type="ARBA" id="ARBA00011043"/>
    </source>
</evidence>
<keyword evidence="7" id="KW-0460">Magnesium</keyword>
<dbReference type="PANTHER" id="PTHR42714:SF2">
    <property type="entry name" value="TRNA MODIFICATION GTPASE GTPBP3, MITOCHONDRIAL"/>
    <property type="match status" value="1"/>
</dbReference>
<feature type="binding site" evidence="7">
    <location>
        <position position="246"/>
    </location>
    <ligand>
        <name>K(+)</name>
        <dbReference type="ChEBI" id="CHEBI:29103"/>
    </ligand>
</feature>
<dbReference type="PANTHER" id="PTHR42714">
    <property type="entry name" value="TRNA MODIFICATION GTPASE GTPBP3"/>
    <property type="match status" value="1"/>
</dbReference>
<keyword evidence="4 7" id="KW-0378">Hydrolase</keyword>
<feature type="binding site" evidence="7">
    <location>
        <position position="247"/>
    </location>
    <ligand>
        <name>Mg(2+)</name>
        <dbReference type="ChEBI" id="CHEBI:18420"/>
    </ligand>
</feature>
<proteinExistence type="inferred from homology"/>
<organism evidence="9 10">
    <name type="scientific">Pseudorhodobacter turbinis</name>
    <dbReference type="NCBI Taxonomy" id="2500533"/>
    <lineage>
        <taxon>Bacteria</taxon>
        <taxon>Pseudomonadati</taxon>
        <taxon>Pseudomonadota</taxon>
        <taxon>Alphaproteobacteria</taxon>
        <taxon>Rhodobacterales</taxon>
        <taxon>Paracoccaceae</taxon>
        <taxon>Pseudorhodobacter</taxon>
    </lineage>
</organism>
<keyword evidence="7" id="KW-0963">Cytoplasm</keyword>
<feature type="binding site" evidence="7">
    <location>
        <position position="433"/>
    </location>
    <ligand>
        <name>(6S)-5-formyl-5,6,7,8-tetrahydrofolate</name>
        <dbReference type="ChEBI" id="CHEBI:57457"/>
    </ligand>
</feature>
<feature type="binding site" evidence="7">
    <location>
        <position position="241"/>
    </location>
    <ligand>
        <name>K(+)</name>
        <dbReference type="ChEBI" id="CHEBI:29103"/>
    </ligand>
</feature>
<dbReference type="InterPro" id="IPR004520">
    <property type="entry name" value="GTPase_MnmE"/>
</dbReference>
<dbReference type="GO" id="GO:0003924">
    <property type="term" value="F:GTPase activity"/>
    <property type="evidence" value="ECO:0007669"/>
    <property type="project" value="UniProtKB-UniRule"/>
</dbReference>
<dbReference type="InterPro" id="IPR027368">
    <property type="entry name" value="MnmE_dom2"/>
</dbReference>
<dbReference type="InterPro" id="IPR006073">
    <property type="entry name" value="GTP-bd"/>
</dbReference>
<keyword evidence="2 7" id="KW-0819">tRNA processing</keyword>
<dbReference type="Pfam" id="PF10396">
    <property type="entry name" value="TrmE_N"/>
    <property type="match status" value="1"/>
</dbReference>
<dbReference type="Pfam" id="PF01926">
    <property type="entry name" value="MMR_HSR1"/>
    <property type="match status" value="1"/>
</dbReference>
<dbReference type="InterPro" id="IPR018948">
    <property type="entry name" value="GTP-bd_TrmE_N"/>
</dbReference>
<accession>A0A4P8EG41</accession>
<reference evidence="9 10" key="1">
    <citation type="submission" date="2019-05" db="EMBL/GenBank/DDBJ databases">
        <title>Pseudorhodobacter turbinis sp. nov., isolated from the gut of the Korean turban shell.</title>
        <authorList>
            <person name="Jeong Y.-S."/>
            <person name="Kang W.-R."/>
            <person name="Bae J.-W."/>
        </authorList>
    </citation>
    <scope>NUCLEOTIDE SEQUENCE [LARGE SCALE GENOMIC DNA]</scope>
    <source>
        <strain evidence="9 10">S12M18</strain>
    </source>
</reference>
<dbReference type="GO" id="GO:0005737">
    <property type="term" value="C:cytoplasm"/>
    <property type="evidence" value="ECO:0007669"/>
    <property type="project" value="UniProtKB-SubCell"/>
</dbReference>
<dbReference type="HAMAP" id="MF_00379">
    <property type="entry name" value="GTPase_MnmE"/>
    <property type="match status" value="1"/>
</dbReference>
<dbReference type="CDD" id="cd14858">
    <property type="entry name" value="TrmE_N"/>
    <property type="match status" value="1"/>
</dbReference>
<dbReference type="GO" id="GO:0046872">
    <property type="term" value="F:metal ion binding"/>
    <property type="evidence" value="ECO:0007669"/>
    <property type="project" value="UniProtKB-KW"/>
</dbReference>
<dbReference type="GO" id="GO:0030488">
    <property type="term" value="P:tRNA methylation"/>
    <property type="evidence" value="ECO:0007669"/>
    <property type="project" value="TreeGrafter"/>
</dbReference>
<dbReference type="EC" id="3.6.-.-" evidence="7"/>
<keyword evidence="10" id="KW-1185">Reference proteome</keyword>
<comment type="cofactor">
    <cofactor evidence="7">
        <name>K(+)</name>
        <dbReference type="ChEBI" id="CHEBI:29103"/>
    </cofactor>
    <text evidence="7">Binds 1 potassium ion per subunit.</text>
</comment>
<dbReference type="EMBL" id="CP039964">
    <property type="protein sequence ID" value="QCO55797.1"/>
    <property type="molecule type" value="Genomic_DNA"/>
</dbReference>
<keyword evidence="5 7" id="KW-0630">Potassium</keyword>
<comment type="caution">
    <text evidence="7">Lacks conserved residue(s) required for the propagation of feature annotation.</text>
</comment>
<evidence type="ECO:0000313" key="10">
    <source>
        <dbReference type="Proteomes" id="UP000298631"/>
    </source>
</evidence>
<feature type="binding site" evidence="7">
    <location>
        <position position="21"/>
    </location>
    <ligand>
        <name>(6S)-5-formyl-5,6,7,8-tetrahydrofolate</name>
        <dbReference type="ChEBI" id="CHEBI:57457"/>
    </ligand>
</feature>
<dbReference type="InterPro" id="IPR005225">
    <property type="entry name" value="Small_GTP-bd"/>
</dbReference>
<keyword evidence="6 7" id="KW-0342">GTP-binding</keyword>
<dbReference type="Gene3D" id="3.40.50.300">
    <property type="entry name" value="P-loop containing nucleotide triphosphate hydrolases"/>
    <property type="match status" value="1"/>
</dbReference>
<feature type="binding site" evidence="7">
    <location>
        <position position="226"/>
    </location>
    <ligand>
        <name>Mg(2+)</name>
        <dbReference type="ChEBI" id="CHEBI:18420"/>
    </ligand>
</feature>
<feature type="binding site" evidence="7">
    <location>
        <begin position="241"/>
        <end position="247"/>
    </location>
    <ligand>
        <name>GTP</name>
        <dbReference type="ChEBI" id="CHEBI:37565"/>
    </ligand>
</feature>
<dbReference type="FunFam" id="3.30.1360.120:FF:000007">
    <property type="entry name" value="tRNA modification GTPase GTPBP3, mitochondrial"/>
    <property type="match status" value="1"/>
</dbReference>
<evidence type="ECO:0000256" key="6">
    <source>
        <dbReference type="ARBA" id="ARBA00023134"/>
    </source>
</evidence>
<comment type="subcellular location">
    <subcellularLocation>
        <location evidence="7">Cytoplasm</location>
    </subcellularLocation>
</comment>
<evidence type="ECO:0000256" key="4">
    <source>
        <dbReference type="ARBA" id="ARBA00022801"/>
    </source>
</evidence>
<gene>
    <name evidence="7 9" type="primary">mnmE</name>
    <name evidence="7" type="synonym">trmE</name>
    <name evidence="9" type="ORF">EOK75_08585</name>
</gene>
<dbReference type="InterPro" id="IPR027417">
    <property type="entry name" value="P-loop_NTPase"/>
</dbReference>
<name>A0A4P8EG41_9RHOB</name>
<dbReference type="AlphaFoldDB" id="A0A4P8EG41"/>
<evidence type="ECO:0000259" key="8">
    <source>
        <dbReference type="PROSITE" id="PS51709"/>
    </source>
</evidence>
<dbReference type="KEGG" id="pseb:EOK75_08585"/>
<dbReference type="NCBIfam" id="NF003661">
    <property type="entry name" value="PRK05291.1-3"/>
    <property type="match status" value="1"/>
</dbReference>
<evidence type="ECO:0000313" key="9">
    <source>
        <dbReference type="EMBL" id="QCO55797.1"/>
    </source>
</evidence>
<feature type="binding site" evidence="7">
    <location>
        <position position="243"/>
    </location>
    <ligand>
        <name>K(+)</name>
        <dbReference type="ChEBI" id="CHEBI:29103"/>
    </ligand>
</feature>
<dbReference type="NCBIfam" id="TIGR00231">
    <property type="entry name" value="small_GTP"/>
    <property type="match status" value="1"/>
</dbReference>
<sequence length="433" mass="46237">MLDTIFALATAQGKAGVSVVRISGPKSHAVLGMMATVPELRKASVRKLYWDGVLLDEALVIAFGEGASFTGEESVELHLHGSCAVVSAVLNVLMSVPGLRLAEAGEFTRRALENGMLDLTQVEGLADLIDAETEAQRVQSLRVLSGAIGKKVDGWRKKIIRAGALLEATIDFADEDVPVDVMPEVKELLCELISDFKAEVGGVKMAERIREGFEVAIVGRPNVGKSTLLNALSGRKAALTSEIAGTTRDVIEVRMDLDGLAVTFLDTAGIRETDDRLEAMGVTLAIERANAADLRVFLTENGEKIEGVDFAQGDIIALGKFDSLAGVVGIKSDHRISGVTGEGISGLLEDISDLLRQRVSGAGLLTRERHRMALQNGLSSLRLAYDEVFNSVPVVEFAADELRSASQHLELLLGEVGVETLLGEIFSSFCIGK</sequence>
<comment type="similarity">
    <text evidence="1 7">Belongs to the TRAFAC class TrmE-Era-EngA-EngB-Septin-like GTPase superfamily. TrmE GTPase family.</text>
</comment>
<dbReference type="Gene3D" id="1.20.120.430">
    <property type="entry name" value="tRNA modification GTPase MnmE domain 2"/>
    <property type="match status" value="1"/>
</dbReference>
<feature type="binding site" evidence="7">
    <location>
        <position position="222"/>
    </location>
    <ligand>
        <name>K(+)</name>
        <dbReference type="ChEBI" id="CHEBI:29103"/>
    </ligand>
</feature>
<feature type="domain" description="TrmE-type G" evidence="8">
    <location>
        <begin position="212"/>
        <end position="356"/>
    </location>
</feature>
<feature type="binding site" evidence="7">
    <location>
        <begin position="222"/>
        <end position="227"/>
    </location>
    <ligand>
        <name>GTP</name>
        <dbReference type="ChEBI" id="CHEBI:37565"/>
    </ligand>
</feature>
<evidence type="ECO:0000256" key="5">
    <source>
        <dbReference type="ARBA" id="ARBA00022958"/>
    </source>
</evidence>
<dbReference type="GO" id="GO:0005525">
    <property type="term" value="F:GTP binding"/>
    <property type="evidence" value="ECO:0007669"/>
    <property type="project" value="UniProtKB-UniRule"/>
</dbReference>
<comment type="subunit">
    <text evidence="7">Homodimer. Heterotetramer of two MnmE and two MnmG subunits.</text>
</comment>